<sequence length="65" mass="7474">MKILYLILVSFCLAFGLEGRVIKVIDGDTINILTKENEVVKIRLFGIDAPELKEKRWQKIKATLK</sequence>
<dbReference type="Gene3D" id="2.40.50.90">
    <property type="match status" value="1"/>
</dbReference>
<dbReference type="RefSeq" id="WP_212141534.1">
    <property type="nucleotide sequence ID" value="NZ_JAGSSW010000002.1"/>
</dbReference>
<keyword evidence="2" id="KW-1185">Reference proteome</keyword>
<name>A0ABS5HGT5_9BACT</name>
<proteinExistence type="predicted"/>
<evidence type="ECO:0000313" key="1">
    <source>
        <dbReference type="EMBL" id="MBR8463333.1"/>
    </source>
</evidence>
<dbReference type="Proteomes" id="UP000682951">
    <property type="component" value="Unassembled WGS sequence"/>
</dbReference>
<dbReference type="SUPFAM" id="SSF50199">
    <property type="entry name" value="Staphylococcal nuclease"/>
    <property type="match status" value="1"/>
</dbReference>
<dbReference type="EMBL" id="JAGSSW010000002">
    <property type="protein sequence ID" value="MBR8463333.1"/>
    <property type="molecule type" value="Genomic_DNA"/>
</dbReference>
<accession>A0ABS5HGT5</accession>
<dbReference type="InterPro" id="IPR035437">
    <property type="entry name" value="SNase_OB-fold_sf"/>
</dbReference>
<organism evidence="1 2">
    <name type="scientific">Campylobacter anatolicus</name>
    <dbReference type="NCBI Taxonomy" id="2829105"/>
    <lineage>
        <taxon>Bacteria</taxon>
        <taxon>Pseudomonadati</taxon>
        <taxon>Campylobacterota</taxon>
        <taxon>Epsilonproteobacteria</taxon>
        <taxon>Campylobacterales</taxon>
        <taxon>Campylobacteraceae</taxon>
        <taxon>Campylobacter</taxon>
    </lineage>
</organism>
<evidence type="ECO:0008006" key="3">
    <source>
        <dbReference type="Google" id="ProtNLM"/>
    </source>
</evidence>
<dbReference type="InterPro" id="IPR002071">
    <property type="entry name" value="Thermonucl_AS"/>
</dbReference>
<gene>
    <name evidence="1" type="ORF">KDD93_01945</name>
</gene>
<comment type="caution">
    <text evidence="1">The sequence shown here is derived from an EMBL/GenBank/DDBJ whole genome shotgun (WGS) entry which is preliminary data.</text>
</comment>
<evidence type="ECO:0000313" key="2">
    <source>
        <dbReference type="Proteomes" id="UP000682951"/>
    </source>
</evidence>
<dbReference type="PROSITE" id="PS01123">
    <property type="entry name" value="TNASE_1"/>
    <property type="match status" value="1"/>
</dbReference>
<protein>
    <recommendedName>
        <fullName evidence="3">Endonuclease</fullName>
    </recommendedName>
</protein>
<reference evidence="1 2" key="1">
    <citation type="submission" date="2021-04" db="EMBL/GenBank/DDBJ databases">
        <title>Molecular and phenotypic characterization and identification of bacterial isolates recovered from the Anatolian ground squirrels (Spermophilus xanthoprymnus) and which have the potential to form a new species in the Campylobacter genus.</title>
        <authorList>
            <person name="Aydin F."/>
            <person name="Abay S."/>
            <person name="Kayman T."/>
            <person name="Karakaya E."/>
            <person name="Mustak H.K."/>
            <person name="Mustak I.B."/>
            <person name="Bilgin N."/>
            <person name="Duzler A."/>
            <person name="Sahin O."/>
            <person name="Guran O."/>
            <person name="Saticioglu I.B."/>
        </authorList>
    </citation>
    <scope>NUCLEOTIDE SEQUENCE [LARGE SCALE GENOMIC DNA]</scope>
    <source>
        <strain evidence="2">faydin-G24</strain>
    </source>
</reference>